<reference evidence="5 6" key="1">
    <citation type="journal article" date="2014" name="Genome Biol. Evol.">
        <title>The secreted proteins of Achlya hypogyna and Thraustotheca clavata identify the ancestral oomycete secretome and reveal gene acquisitions by horizontal gene transfer.</title>
        <authorList>
            <person name="Misner I."/>
            <person name="Blouin N."/>
            <person name="Leonard G."/>
            <person name="Richards T.A."/>
            <person name="Lane C.E."/>
        </authorList>
    </citation>
    <scope>NUCLEOTIDE SEQUENCE [LARGE SCALE GENOMIC DNA]</scope>
    <source>
        <strain evidence="5 6">ATCC 48635</strain>
    </source>
</reference>
<evidence type="ECO:0000259" key="4">
    <source>
        <dbReference type="Pfam" id="PF12972"/>
    </source>
</evidence>
<dbReference type="Gene3D" id="3.30.379.10">
    <property type="entry name" value="Chitobiase/beta-hexosaminidase domain 2-like"/>
    <property type="match status" value="1"/>
</dbReference>
<dbReference type="InterPro" id="IPR029018">
    <property type="entry name" value="Hex-like_dom2"/>
</dbReference>
<feature type="domain" description="Alpha-N-acetylglucosaminidase C-terminal" evidence="4">
    <location>
        <begin position="459"/>
        <end position="715"/>
    </location>
</feature>
<keyword evidence="6" id="KW-1185">Reference proteome</keyword>
<sequence>MRQGVQLDFPVHDALPAVKDLIRRTLGDAYITLATMATGPDGNDMAKVDMDDGKIRVSGSSATAMGYALHAYLKRELHMHVDWDGHALSLPPTLPPVHSPIVLKKASKVSYYLNVCTSSYSMWAWDWARWESHIDWMALNGINVPLAFAGQEKVWAETFRKFGVDGPGMDAFLAGAAFQAWGRMGNIQGSWGPYGPLPAHFIDDQFALQKRILRRMRELGMRPALPAFAGHVPAAMRALYPDAAMRQASQWAGFPEKYTCVYMLEPTDPLFFAIGKAFVATQREMYGDDGASSLYQTDMYNELLPHSADLEYLRASATAVIECMRAADPDAIWLMQSWLFYFMRTFWTTDRIQAYLGGVPNDRMVLLDLWSDEYPVWSRTDNYFGKSWIYCVLHTFGGNLGLHGNLPRLAAGPIAARDQSHGRMLGIGLTMEGIFQNYVVYELTLDMAWQAAPVDLTAWLPAYLRHRYHCTNADAGVAWKELLASVYGGRAPPRCILTYRPHWKMLSSAKPDTTDRVRAAYRAMLDAAADPALAATDTFRHDLVDVAREALSAALAAGYLEFRALYDTPTTPARLRAKADTLLELMADTDSLLATTPAFMLGPWLAAAAACAQPATQAYFGYQARNQLTRWGEGDTLSDYAAKQWSGLITDYYMPRWALWLNAAVAAFAAGKPMDEAAVGEAIGAFEERWQTSTTAFPVAPTGDAVEIARAMYAKYVA</sequence>
<dbReference type="InterPro" id="IPR024240">
    <property type="entry name" value="NAGLU_N"/>
</dbReference>
<dbReference type="GO" id="GO:0016787">
    <property type="term" value="F:hydrolase activity"/>
    <property type="evidence" value="ECO:0007669"/>
    <property type="project" value="UniProtKB-KW"/>
</dbReference>
<dbReference type="STRING" id="1202772.A0A1V9ZA59"/>
<feature type="domain" description="Alpha-N-acetylglucosaminidase N-terminal" evidence="3">
    <location>
        <begin position="17"/>
        <end position="95"/>
    </location>
</feature>
<dbReference type="Gene3D" id="1.20.120.670">
    <property type="entry name" value="N-acetyl-b-d-glucoasminidase"/>
    <property type="match status" value="1"/>
</dbReference>
<evidence type="ECO:0000313" key="5">
    <source>
        <dbReference type="EMBL" id="OQR94896.1"/>
    </source>
</evidence>
<dbReference type="Proteomes" id="UP000243579">
    <property type="component" value="Unassembled WGS sequence"/>
</dbReference>
<feature type="domain" description="Alpha-N-acetylglucosaminidase tim-barrel" evidence="2">
    <location>
        <begin position="111"/>
        <end position="450"/>
    </location>
</feature>
<dbReference type="PANTHER" id="PTHR12872">
    <property type="entry name" value="ALPHA-N-ACETYLGLUCOSAMINIDASE"/>
    <property type="match status" value="1"/>
</dbReference>
<evidence type="ECO:0000259" key="2">
    <source>
        <dbReference type="Pfam" id="PF05089"/>
    </source>
</evidence>
<dbReference type="Gene3D" id="3.20.20.80">
    <property type="entry name" value="Glycosidases"/>
    <property type="match status" value="1"/>
</dbReference>
<organism evidence="5 6">
    <name type="scientific">Achlya hypogyna</name>
    <name type="common">Oomycete</name>
    <name type="synonym">Protoachlya hypogyna</name>
    <dbReference type="NCBI Taxonomy" id="1202772"/>
    <lineage>
        <taxon>Eukaryota</taxon>
        <taxon>Sar</taxon>
        <taxon>Stramenopiles</taxon>
        <taxon>Oomycota</taxon>
        <taxon>Saprolegniomycetes</taxon>
        <taxon>Saprolegniales</taxon>
        <taxon>Achlyaceae</taxon>
        <taxon>Achlya</taxon>
    </lineage>
</organism>
<dbReference type="EMBL" id="JNBR01000348">
    <property type="protein sequence ID" value="OQR94896.1"/>
    <property type="molecule type" value="Genomic_DNA"/>
</dbReference>
<keyword evidence="1" id="KW-0378">Hydrolase</keyword>
<dbReference type="AlphaFoldDB" id="A0A1V9ZA59"/>
<evidence type="ECO:0000259" key="3">
    <source>
        <dbReference type="Pfam" id="PF12971"/>
    </source>
</evidence>
<dbReference type="Pfam" id="PF12972">
    <property type="entry name" value="NAGLU_C"/>
    <property type="match status" value="1"/>
</dbReference>
<dbReference type="OrthoDB" id="64736at2759"/>
<evidence type="ECO:0000313" key="6">
    <source>
        <dbReference type="Proteomes" id="UP000243579"/>
    </source>
</evidence>
<gene>
    <name evidence="5" type="ORF">ACHHYP_00854</name>
</gene>
<accession>A0A1V9ZA59</accession>
<dbReference type="SUPFAM" id="SSF51445">
    <property type="entry name" value="(Trans)glycosidases"/>
    <property type="match status" value="1"/>
</dbReference>
<dbReference type="InterPro" id="IPR017853">
    <property type="entry name" value="GH"/>
</dbReference>
<dbReference type="InterPro" id="IPR024733">
    <property type="entry name" value="NAGLU_tim-barrel"/>
</dbReference>
<comment type="caution">
    <text evidence="5">The sequence shown here is derived from an EMBL/GenBank/DDBJ whole genome shotgun (WGS) entry which is preliminary data.</text>
</comment>
<proteinExistence type="predicted"/>
<dbReference type="PANTHER" id="PTHR12872:SF1">
    <property type="entry name" value="ALPHA-N-ACETYLGLUCOSAMINIDASE"/>
    <property type="match status" value="1"/>
</dbReference>
<dbReference type="InterPro" id="IPR024732">
    <property type="entry name" value="NAGLU_C"/>
</dbReference>
<dbReference type="Pfam" id="PF05089">
    <property type="entry name" value="NAGLU"/>
    <property type="match status" value="1"/>
</dbReference>
<protein>
    <submittedName>
        <fullName evidence="5">Alpha-N-acetylglucosaminidase (NAGLU)</fullName>
    </submittedName>
</protein>
<dbReference type="InterPro" id="IPR007781">
    <property type="entry name" value="NAGLU"/>
</dbReference>
<evidence type="ECO:0000256" key="1">
    <source>
        <dbReference type="ARBA" id="ARBA00022801"/>
    </source>
</evidence>
<dbReference type="Pfam" id="PF12971">
    <property type="entry name" value="NAGLU_N"/>
    <property type="match status" value="1"/>
</dbReference>
<name>A0A1V9ZA59_ACHHY</name>